<accession>A0A2R9SMI2</accession>
<evidence type="ECO:0000313" key="1">
    <source>
        <dbReference type="EMBL" id="EFU38559.1"/>
    </source>
</evidence>
<dbReference type="AlphaFoldDB" id="A0A2R9SMI2"/>
<dbReference type="Proteomes" id="UP000003094">
    <property type="component" value="Unassembled WGS sequence"/>
</dbReference>
<keyword evidence="2" id="KW-1185">Reference proteome</keyword>
<comment type="caution">
    <text evidence="1">The sequence shown here is derived from an EMBL/GenBank/DDBJ whole genome shotgun (WGS) entry which is preliminary data.</text>
</comment>
<reference evidence="1 2" key="1">
    <citation type="journal article" date="2010" name="BMC Genomics">
        <title>Genome sequence of the pattern forming Paenibacillus vortex bacterium reveals potential for thriving in complex environments.</title>
        <authorList>
            <person name="Sirota-Madi A."/>
            <person name="Olender T."/>
            <person name="Helman Y."/>
            <person name="Ingham C."/>
            <person name="Brainis I."/>
            <person name="Roth D."/>
            <person name="Hagi E."/>
            <person name="Brodsky L."/>
            <person name="Leshkowitz D."/>
            <person name="Galatenko V."/>
            <person name="Nikolaev V."/>
            <person name="Mugasimangalam R.C."/>
            <person name="Bransburg-Zabary S."/>
            <person name="Gutnick D.L."/>
            <person name="Lancet D."/>
            <person name="Ben-Jacob E."/>
        </authorList>
    </citation>
    <scope>NUCLEOTIDE SEQUENCE [LARGE SCALE GENOMIC DNA]</scope>
    <source>
        <strain evidence="1 2">V453</strain>
    </source>
</reference>
<evidence type="ECO:0000313" key="2">
    <source>
        <dbReference type="Proteomes" id="UP000003094"/>
    </source>
</evidence>
<protein>
    <submittedName>
        <fullName evidence="1">Uncharacterized protein</fullName>
    </submittedName>
</protein>
<sequence length="44" mass="5367">MDISIHIHVYPAKIEKLPVSFFFCRKRKKVDAKKEWKSKIFVQF</sequence>
<gene>
    <name evidence="1" type="ORF">PVOR_29644</name>
</gene>
<name>A0A2R9SMI2_9BACL</name>
<dbReference type="EMBL" id="ADHJ01000050">
    <property type="protein sequence ID" value="EFU38559.1"/>
    <property type="molecule type" value="Genomic_DNA"/>
</dbReference>
<dbReference type="KEGG" id="pvo:PVOR_29644"/>
<organism evidence="1 2">
    <name type="scientific">Paenibacillus vortex V453</name>
    <dbReference type="NCBI Taxonomy" id="715225"/>
    <lineage>
        <taxon>Bacteria</taxon>
        <taxon>Bacillati</taxon>
        <taxon>Bacillota</taxon>
        <taxon>Bacilli</taxon>
        <taxon>Bacillales</taxon>
        <taxon>Paenibacillaceae</taxon>
        <taxon>Paenibacillus</taxon>
    </lineage>
</organism>
<proteinExistence type="predicted"/>